<keyword evidence="10" id="KW-1185">Reference proteome</keyword>
<comment type="subcellular location">
    <subcellularLocation>
        <location evidence="1">Membrane</location>
        <topology evidence="1">Multi-pass membrane protein</topology>
    </subcellularLocation>
</comment>
<feature type="transmembrane region" description="Helical" evidence="7">
    <location>
        <begin position="46"/>
        <end position="70"/>
    </location>
</feature>
<feature type="transmembrane region" description="Helical" evidence="7">
    <location>
        <begin position="115"/>
        <end position="133"/>
    </location>
</feature>
<feature type="transmembrane region" description="Helical" evidence="7">
    <location>
        <begin position="177"/>
        <end position="196"/>
    </location>
</feature>
<evidence type="ECO:0000256" key="7">
    <source>
        <dbReference type="SAM" id="Phobius"/>
    </source>
</evidence>
<gene>
    <name evidence="9" type="ordered locus">Hoch_4194</name>
</gene>
<keyword evidence="4 7" id="KW-1133">Transmembrane helix</keyword>
<dbReference type="GO" id="GO:0020037">
    <property type="term" value="F:heme binding"/>
    <property type="evidence" value="ECO:0007669"/>
    <property type="project" value="TreeGrafter"/>
</dbReference>
<keyword evidence="2" id="KW-0813">Transport</keyword>
<evidence type="ECO:0000256" key="3">
    <source>
        <dbReference type="ARBA" id="ARBA00022692"/>
    </source>
</evidence>
<evidence type="ECO:0000313" key="9">
    <source>
        <dbReference type="EMBL" id="ACY16692.1"/>
    </source>
</evidence>
<dbReference type="GO" id="GO:0016679">
    <property type="term" value="F:oxidoreductase activity, acting on diphenols and related substances as donors"/>
    <property type="evidence" value="ECO:0007669"/>
    <property type="project" value="TreeGrafter"/>
</dbReference>
<dbReference type="Proteomes" id="UP000001880">
    <property type="component" value="Chromosome"/>
</dbReference>
<dbReference type="eggNOG" id="COG2717">
    <property type="taxonomic scope" value="Bacteria"/>
</dbReference>
<keyword evidence="6 7" id="KW-0472">Membrane</keyword>
<feature type="transmembrane region" description="Helical" evidence="7">
    <location>
        <begin position="14"/>
        <end position="34"/>
    </location>
</feature>
<keyword evidence="5" id="KW-0408">Iron</keyword>
<evidence type="ECO:0000256" key="6">
    <source>
        <dbReference type="ARBA" id="ARBA00023136"/>
    </source>
</evidence>
<dbReference type="AlphaFoldDB" id="D0LKX2"/>
<dbReference type="Pfam" id="PF01794">
    <property type="entry name" value="Ferric_reduct"/>
    <property type="match status" value="1"/>
</dbReference>
<organism evidence="9 10">
    <name type="scientific">Haliangium ochraceum (strain DSM 14365 / JCM 11303 / SMP-2)</name>
    <dbReference type="NCBI Taxonomy" id="502025"/>
    <lineage>
        <taxon>Bacteria</taxon>
        <taxon>Pseudomonadati</taxon>
        <taxon>Myxococcota</taxon>
        <taxon>Polyangia</taxon>
        <taxon>Haliangiales</taxon>
        <taxon>Kofleriaceae</taxon>
        <taxon>Haliangium</taxon>
    </lineage>
</organism>
<dbReference type="InterPro" id="IPR013130">
    <property type="entry name" value="Fe3_Rdtase_TM_dom"/>
</dbReference>
<dbReference type="EMBL" id="CP001804">
    <property type="protein sequence ID" value="ACY16692.1"/>
    <property type="molecule type" value="Genomic_DNA"/>
</dbReference>
<keyword evidence="3 7" id="KW-0812">Transmembrane</keyword>
<sequence>MSRTDAPPMAGKRWIWLSLAFDLVLIAAIVFGDAASEDALRSGLRITARVGVVIFALTFAVSALNSLYRAAWSKALLRRRRALGLSFGVVHLGHGALILALMALYPESIFPETELGTFIGGGLGYVAVLVMMATSTDSAVRRLGHRRWQRLHRVGMYILWVVFVFTYLGLATVSPAFAAPLILLLAAYGLRVLAALRRRAKRRQPARSPA</sequence>
<dbReference type="RefSeq" id="WP_012829290.1">
    <property type="nucleotide sequence ID" value="NC_013440.1"/>
</dbReference>
<dbReference type="OrthoDB" id="9788328at2"/>
<feature type="transmembrane region" description="Helical" evidence="7">
    <location>
        <begin position="154"/>
        <end position="171"/>
    </location>
</feature>
<dbReference type="InterPro" id="IPR022837">
    <property type="entry name" value="MsrQ-like"/>
</dbReference>
<dbReference type="PANTHER" id="PTHR36964:SF1">
    <property type="entry name" value="PROTEIN-METHIONINE-SULFOXIDE REDUCTASE HEME-BINDING SUBUNIT MSRQ"/>
    <property type="match status" value="1"/>
</dbReference>
<evidence type="ECO:0000259" key="8">
    <source>
        <dbReference type="Pfam" id="PF01794"/>
    </source>
</evidence>
<evidence type="ECO:0000256" key="1">
    <source>
        <dbReference type="ARBA" id="ARBA00004141"/>
    </source>
</evidence>
<accession>D0LKX2</accession>
<feature type="domain" description="Ferric oxidoreductase" evidence="8">
    <location>
        <begin position="48"/>
        <end position="160"/>
    </location>
</feature>
<reference evidence="9 10" key="1">
    <citation type="journal article" date="2010" name="Stand. Genomic Sci.">
        <title>Complete genome sequence of Haliangium ochraceum type strain (SMP-2).</title>
        <authorList>
            <consortium name="US DOE Joint Genome Institute (JGI-PGF)"/>
            <person name="Ivanova N."/>
            <person name="Daum C."/>
            <person name="Lang E."/>
            <person name="Abt B."/>
            <person name="Kopitz M."/>
            <person name="Saunders E."/>
            <person name="Lapidus A."/>
            <person name="Lucas S."/>
            <person name="Glavina Del Rio T."/>
            <person name="Nolan M."/>
            <person name="Tice H."/>
            <person name="Copeland A."/>
            <person name="Cheng J.F."/>
            <person name="Chen F."/>
            <person name="Bruce D."/>
            <person name="Goodwin L."/>
            <person name="Pitluck S."/>
            <person name="Mavromatis K."/>
            <person name="Pati A."/>
            <person name="Mikhailova N."/>
            <person name="Chen A."/>
            <person name="Palaniappan K."/>
            <person name="Land M."/>
            <person name="Hauser L."/>
            <person name="Chang Y.J."/>
            <person name="Jeffries C.D."/>
            <person name="Detter J.C."/>
            <person name="Brettin T."/>
            <person name="Rohde M."/>
            <person name="Goker M."/>
            <person name="Bristow J."/>
            <person name="Markowitz V."/>
            <person name="Eisen J.A."/>
            <person name="Hugenholtz P."/>
            <person name="Kyrpides N.C."/>
            <person name="Klenk H.P."/>
        </authorList>
    </citation>
    <scope>NUCLEOTIDE SEQUENCE [LARGE SCALE GENOMIC DNA]</scope>
    <source>
        <strain evidence="10">DSM 14365 / CIP 107738 / JCM 11303 / AJ 13395 / SMP-2</strain>
    </source>
</reference>
<dbReference type="GO" id="GO:0005886">
    <property type="term" value="C:plasma membrane"/>
    <property type="evidence" value="ECO:0007669"/>
    <property type="project" value="TreeGrafter"/>
</dbReference>
<name>D0LKX2_HALO1</name>
<evidence type="ECO:0000256" key="5">
    <source>
        <dbReference type="ARBA" id="ARBA00023004"/>
    </source>
</evidence>
<protein>
    <submittedName>
        <fullName evidence="9">Ferric reductase domain protein protein transmembrane component domain protein</fullName>
    </submittedName>
</protein>
<evidence type="ECO:0000313" key="10">
    <source>
        <dbReference type="Proteomes" id="UP000001880"/>
    </source>
</evidence>
<dbReference type="KEGG" id="hoh:Hoch_4194"/>
<dbReference type="GO" id="GO:0010181">
    <property type="term" value="F:FMN binding"/>
    <property type="evidence" value="ECO:0007669"/>
    <property type="project" value="TreeGrafter"/>
</dbReference>
<dbReference type="HOGENOM" id="CLU_104962_1_0_7"/>
<evidence type="ECO:0000256" key="4">
    <source>
        <dbReference type="ARBA" id="ARBA00022989"/>
    </source>
</evidence>
<proteinExistence type="predicted"/>
<dbReference type="STRING" id="502025.Hoch_4194"/>
<evidence type="ECO:0000256" key="2">
    <source>
        <dbReference type="ARBA" id="ARBA00022448"/>
    </source>
</evidence>
<feature type="transmembrane region" description="Helical" evidence="7">
    <location>
        <begin position="82"/>
        <end position="103"/>
    </location>
</feature>
<dbReference type="PANTHER" id="PTHR36964">
    <property type="entry name" value="PROTEIN-METHIONINE-SULFOXIDE REDUCTASE HEME-BINDING SUBUNIT MSRQ"/>
    <property type="match status" value="1"/>
</dbReference>